<dbReference type="GO" id="GO:0006302">
    <property type="term" value="P:double-strand break repair"/>
    <property type="evidence" value="ECO:0007669"/>
    <property type="project" value="TreeGrafter"/>
</dbReference>
<feature type="domain" description="ATPase AAA-type core" evidence="1">
    <location>
        <begin position="255"/>
        <end position="324"/>
    </location>
</feature>
<comment type="caution">
    <text evidence="3">The sequence shown here is derived from an EMBL/GenBank/DDBJ whole genome shotgun (WGS) entry which is preliminary data.</text>
</comment>
<name>A0A4U1CF16_9SPHI</name>
<evidence type="ECO:0000259" key="2">
    <source>
        <dbReference type="Pfam" id="PF14491"/>
    </source>
</evidence>
<dbReference type="GO" id="GO:0000731">
    <property type="term" value="P:DNA synthesis involved in DNA repair"/>
    <property type="evidence" value="ECO:0007669"/>
    <property type="project" value="TreeGrafter"/>
</dbReference>
<feature type="domain" description="DUF4435" evidence="2">
    <location>
        <begin position="372"/>
        <end position="594"/>
    </location>
</feature>
<dbReference type="Gene3D" id="3.40.50.300">
    <property type="entry name" value="P-loop containing nucleotide triphosphate hydrolases"/>
    <property type="match status" value="1"/>
</dbReference>
<accession>A0A4U1CF16</accession>
<gene>
    <name evidence="3" type="ORF">FA045_02560</name>
</gene>
<dbReference type="AlphaFoldDB" id="A0A4U1CF16"/>
<dbReference type="OrthoDB" id="9815944at2"/>
<sequence>MELKLASKLISDIYHICLELKPENIEFEAIDNWRKVIMDLHLIRAKNSEEYNFMQTIISSYHIFLESLPIIQKPLENLNNEEKRIFIDQFIEQYEVIISRLKQLEFNISFYEQFGYFNNNVVAVGANGSGKTSLADNLRSSLNNNGLVISAQRVLFIPEIDNIPSPEKSDKRWTDMNKKSRTFKDIDDFLEIKEEFGFVLGNLVAKHCNYAVNRLNDASESRVLSELEITLQIWNEIFDHRSLRLVDGIKLKVYDQEESYDPLKLSEGEKSALYLISQVIQAPKNGFIIIDEPEMYLHKTIISKIWNILEIYRQDCTFIYLTHDLDFAVTRNTAAKVWLKSFVYPNLWDIKRIPENLIPEKLMLELLGSRIPILFCEGTKNSIDQNIYQTLLPNFTIMPVESCLNVINFTKAYNTIPNVNTKAYGIIDADHHCFTRLEKLKLDNIFSLKLAEVENLFLHEKLLLQLAPIFFKESKVLHIMDEVLKELEKEKILQASRFVSCKINNFFNESHVSKANSLESIEVNFIDFNTKIEIKRWFEERLTYIEDIIKRNDYNAAISIYNNKGLKRIVERNFSKPEYTDFVLKYLSKNNDIKQIVRDLLPQELVNA</sequence>
<keyword evidence="3" id="KW-0067">ATP-binding</keyword>
<keyword evidence="4" id="KW-1185">Reference proteome</keyword>
<evidence type="ECO:0000313" key="3">
    <source>
        <dbReference type="EMBL" id="TKC03470.1"/>
    </source>
</evidence>
<dbReference type="PANTHER" id="PTHR32182:SF22">
    <property type="entry name" value="ATP-DEPENDENT ENDONUCLEASE, OLD FAMILY-RELATED"/>
    <property type="match status" value="1"/>
</dbReference>
<keyword evidence="3" id="KW-0547">Nucleotide-binding</keyword>
<dbReference type="GO" id="GO:0016887">
    <property type="term" value="F:ATP hydrolysis activity"/>
    <property type="evidence" value="ECO:0007669"/>
    <property type="project" value="InterPro"/>
</dbReference>
<dbReference type="Pfam" id="PF13304">
    <property type="entry name" value="AAA_21"/>
    <property type="match status" value="1"/>
</dbReference>
<dbReference type="Proteomes" id="UP000310477">
    <property type="component" value="Unassembled WGS sequence"/>
</dbReference>
<dbReference type="GO" id="GO:0005524">
    <property type="term" value="F:ATP binding"/>
    <property type="evidence" value="ECO:0007669"/>
    <property type="project" value="UniProtKB-KW"/>
</dbReference>
<evidence type="ECO:0000259" key="1">
    <source>
        <dbReference type="Pfam" id="PF13304"/>
    </source>
</evidence>
<dbReference type="SUPFAM" id="SSF52540">
    <property type="entry name" value="P-loop containing nucleoside triphosphate hydrolases"/>
    <property type="match status" value="1"/>
</dbReference>
<reference evidence="3 4" key="1">
    <citation type="submission" date="2019-04" db="EMBL/GenBank/DDBJ databases">
        <title>Pedobacter sp. AR-2-6 sp. nov., isolated from Arctic soil.</title>
        <authorList>
            <person name="Dahal R.H."/>
            <person name="Kim D.-U."/>
        </authorList>
    </citation>
    <scope>NUCLEOTIDE SEQUENCE [LARGE SCALE GENOMIC DNA]</scope>
    <source>
        <strain evidence="3 4">AR-2-6</strain>
    </source>
</reference>
<dbReference type="Pfam" id="PF14491">
    <property type="entry name" value="DUF4435"/>
    <property type="match status" value="1"/>
</dbReference>
<dbReference type="RefSeq" id="WP_136874121.1">
    <property type="nucleotide sequence ID" value="NZ_SWBO01000001.1"/>
</dbReference>
<dbReference type="InterPro" id="IPR003959">
    <property type="entry name" value="ATPase_AAA_core"/>
</dbReference>
<proteinExistence type="predicted"/>
<dbReference type="InterPro" id="IPR027417">
    <property type="entry name" value="P-loop_NTPase"/>
</dbReference>
<dbReference type="InterPro" id="IPR029492">
    <property type="entry name" value="DUF4435"/>
</dbReference>
<evidence type="ECO:0000313" key="4">
    <source>
        <dbReference type="Proteomes" id="UP000310477"/>
    </source>
</evidence>
<protein>
    <submittedName>
        <fullName evidence="3">ATP-binding protein</fullName>
    </submittedName>
</protein>
<dbReference type="EMBL" id="SWBO01000001">
    <property type="protein sequence ID" value="TKC03470.1"/>
    <property type="molecule type" value="Genomic_DNA"/>
</dbReference>
<dbReference type="CDD" id="cd00267">
    <property type="entry name" value="ABC_ATPase"/>
    <property type="match status" value="1"/>
</dbReference>
<organism evidence="3 4">
    <name type="scientific">Pedobacter cryotolerans</name>
    <dbReference type="NCBI Taxonomy" id="2571270"/>
    <lineage>
        <taxon>Bacteria</taxon>
        <taxon>Pseudomonadati</taxon>
        <taxon>Bacteroidota</taxon>
        <taxon>Sphingobacteriia</taxon>
        <taxon>Sphingobacteriales</taxon>
        <taxon>Sphingobacteriaceae</taxon>
        <taxon>Pedobacter</taxon>
    </lineage>
</organism>
<dbReference type="PANTHER" id="PTHR32182">
    <property type="entry name" value="DNA REPLICATION AND REPAIR PROTEIN RECF"/>
    <property type="match status" value="1"/>
</dbReference>